<accession>A0A8S5QII6</accession>
<sequence>MTVAQLRQLASDNGYALTSTNKAGIISEIIAQQG</sequence>
<evidence type="ECO:0000313" key="1">
    <source>
        <dbReference type="EMBL" id="DAE18356.1"/>
    </source>
</evidence>
<organism evidence="1">
    <name type="scientific">Siphoviridae sp. cteHV32</name>
    <dbReference type="NCBI Taxonomy" id="2825588"/>
    <lineage>
        <taxon>Viruses</taxon>
        <taxon>Duplodnaviria</taxon>
        <taxon>Heunggongvirae</taxon>
        <taxon>Uroviricota</taxon>
        <taxon>Caudoviricetes</taxon>
    </lineage>
</organism>
<reference evidence="1" key="1">
    <citation type="journal article" date="2021" name="Proc. Natl. Acad. Sci. U.S.A.">
        <title>A Catalog of Tens of Thousands of Viruses from Human Metagenomes Reveals Hidden Associations with Chronic Diseases.</title>
        <authorList>
            <person name="Tisza M.J."/>
            <person name="Buck C.B."/>
        </authorList>
    </citation>
    <scope>NUCLEOTIDE SEQUENCE</scope>
    <source>
        <strain evidence="1">CteHV32</strain>
    </source>
</reference>
<dbReference type="EMBL" id="BK015653">
    <property type="protein sequence ID" value="DAE18356.1"/>
    <property type="molecule type" value="Genomic_DNA"/>
</dbReference>
<name>A0A8S5QII6_9CAUD</name>
<protein>
    <submittedName>
        <fullName evidence="1">Rho termination factor, N-terminal domain</fullName>
    </submittedName>
</protein>
<proteinExistence type="predicted"/>